<sequence length="51" mass="5584">MRYFLAFILLSLTIEIVFAGQGCGPFNGNGQPKNRYVERVVGLFGPHANVA</sequence>
<keyword evidence="2" id="KW-1185">Reference proteome</keyword>
<evidence type="ECO:0000313" key="1">
    <source>
        <dbReference type="EMBL" id="CAG8699457.1"/>
    </source>
</evidence>
<gene>
    <name evidence="1" type="ORF">SPELUC_LOCUS11198</name>
</gene>
<accession>A0ACA9PA80</accession>
<protein>
    <submittedName>
        <fullName evidence="1">5602_t:CDS:1</fullName>
    </submittedName>
</protein>
<organism evidence="1 2">
    <name type="scientific">Cetraspora pellucida</name>
    <dbReference type="NCBI Taxonomy" id="1433469"/>
    <lineage>
        <taxon>Eukaryota</taxon>
        <taxon>Fungi</taxon>
        <taxon>Fungi incertae sedis</taxon>
        <taxon>Mucoromycota</taxon>
        <taxon>Glomeromycotina</taxon>
        <taxon>Glomeromycetes</taxon>
        <taxon>Diversisporales</taxon>
        <taxon>Gigasporaceae</taxon>
        <taxon>Cetraspora</taxon>
    </lineage>
</organism>
<proteinExistence type="predicted"/>
<name>A0ACA9PA80_9GLOM</name>
<dbReference type="Proteomes" id="UP000789366">
    <property type="component" value="Unassembled WGS sequence"/>
</dbReference>
<reference evidence="1" key="1">
    <citation type="submission" date="2021-06" db="EMBL/GenBank/DDBJ databases">
        <authorList>
            <person name="Kallberg Y."/>
            <person name="Tangrot J."/>
            <person name="Rosling A."/>
        </authorList>
    </citation>
    <scope>NUCLEOTIDE SEQUENCE</scope>
    <source>
        <strain evidence="1">28 12/20/2015</strain>
    </source>
</reference>
<dbReference type="EMBL" id="CAJVPW010022962">
    <property type="protein sequence ID" value="CAG8699457.1"/>
    <property type="molecule type" value="Genomic_DNA"/>
</dbReference>
<comment type="caution">
    <text evidence="1">The sequence shown here is derived from an EMBL/GenBank/DDBJ whole genome shotgun (WGS) entry which is preliminary data.</text>
</comment>
<evidence type="ECO:0000313" key="2">
    <source>
        <dbReference type="Proteomes" id="UP000789366"/>
    </source>
</evidence>